<dbReference type="KEGG" id="peh:Spb1_08040"/>
<accession>A0A518GK42</accession>
<feature type="transmembrane region" description="Helical" evidence="2">
    <location>
        <begin position="37"/>
        <end position="58"/>
    </location>
</feature>
<evidence type="ECO:0000313" key="4">
    <source>
        <dbReference type="Proteomes" id="UP000315349"/>
    </source>
</evidence>
<evidence type="ECO:0000313" key="3">
    <source>
        <dbReference type="EMBL" id="QDV28937.1"/>
    </source>
</evidence>
<keyword evidence="2" id="KW-1133">Transmembrane helix</keyword>
<organism evidence="3 4">
    <name type="scientific">Planctopirus ephydatiae</name>
    <dbReference type="NCBI Taxonomy" id="2528019"/>
    <lineage>
        <taxon>Bacteria</taxon>
        <taxon>Pseudomonadati</taxon>
        <taxon>Planctomycetota</taxon>
        <taxon>Planctomycetia</taxon>
        <taxon>Planctomycetales</taxon>
        <taxon>Planctomycetaceae</taxon>
        <taxon>Planctopirus</taxon>
    </lineage>
</organism>
<reference evidence="3 4" key="1">
    <citation type="submission" date="2019-02" db="EMBL/GenBank/DDBJ databases">
        <title>Deep-cultivation of Planctomycetes and their phenomic and genomic characterization uncovers novel biology.</title>
        <authorList>
            <person name="Wiegand S."/>
            <person name="Jogler M."/>
            <person name="Boedeker C."/>
            <person name="Pinto D."/>
            <person name="Vollmers J."/>
            <person name="Rivas-Marin E."/>
            <person name="Kohn T."/>
            <person name="Peeters S.H."/>
            <person name="Heuer A."/>
            <person name="Rast P."/>
            <person name="Oberbeckmann S."/>
            <person name="Bunk B."/>
            <person name="Jeske O."/>
            <person name="Meyerdierks A."/>
            <person name="Storesund J.E."/>
            <person name="Kallscheuer N."/>
            <person name="Luecker S."/>
            <person name="Lage O.M."/>
            <person name="Pohl T."/>
            <person name="Merkel B.J."/>
            <person name="Hornburger P."/>
            <person name="Mueller R.-W."/>
            <person name="Bruemmer F."/>
            <person name="Labrenz M."/>
            <person name="Spormann A.M."/>
            <person name="Op den Camp H."/>
            <person name="Overmann J."/>
            <person name="Amann R."/>
            <person name="Jetten M.S.M."/>
            <person name="Mascher T."/>
            <person name="Medema M.H."/>
            <person name="Devos D.P."/>
            <person name="Kaster A.-K."/>
            <person name="Ovreas L."/>
            <person name="Rohde M."/>
            <person name="Galperin M.Y."/>
            <person name="Jogler C."/>
        </authorList>
    </citation>
    <scope>NUCLEOTIDE SEQUENCE [LARGE SCALE GENOMIC DNA]</scope>
    <source>
        <strain evidence="3 4">Spb1</strain>
    </source>
</reference>
<evidence type="ECO:0000256" key="2">
    <source>
        <dbReference type="SAM" id="Phobius"/>
    </source>
</evidence>
<keyword evidence="2" id="KW-0472">Membrane</keyword>
<evidence type="ECO:0000256" key="1">
    <source>
        <dbReference type="SAM" id="MobiDB-lite"/>
    </source>
</evidence>
<dbReference type="AlphaFoldDB" id="A0A518GK42"/>
<sequence length="191" mass="20132">MVFLPIFERFPMCLRVKPLPNEAASLAAISTQPPFRLIVRFAPLACVFLLAIFVTGCGSRVAVDSRAKGPVTGRILVDGKPIQVEGVSLVLMPADQSAAVTIPVSKEGTFEGQAPLGKHYVSISAGHTPDAGHGEGPKVGFGPLFLSTESPLMITVAESATPQDLEVGNAAAKKQEPNRRRLGPATTPRSH</sequence>
<gene>
    <name evidence="3" type="ORF">Spb1_08040</name>
</gene>
<keyword evidence="4" id="KW-1185">Reference proteome</keyword>
<protein>
    <submittedName>
        <fullName evidence="3">Uncharacterized protein</fullName>
    </submittedName>
</protein>
<dbReference type="Proteomes" id="UP000315349">
    <property type="component" value="Chromosome"/>
</dbReference>
<name>A0A518GK42_9PLAN</name>
<dbReference type="EMBL" id="CP036299">
    <property type="protein sequence ID" value="QDV28937.1"/>
    <property type="molecule type" value="Genomic_DNA"/>
</dbReference>
<proteinExistence type="predicted"/>
<feature type="region of interest" description="Disordered" evidence="1">
    <location>
        <begin position="157"/>
        <end position="191"/>
    </location>
</feature>
<keyword evidence="2" id="KW-0812">Transmembrane</keyword>